<proteinExistence type="predicted"/>
<name>A0A2Z6GEJ9_9PROT</name>
<gene>
    <name evidence="1" type="ORF">OYT1_ch2266</name>
</gene>
<accession>A0A2Z6GEJ9</accession>
<sequence>MRIPYMNPLGGPERYDVNGSAQVSGLVTAFRDDFNGAGLNQSEWNVQLGAGMFINVANGELGIVSGVTPNSETIITGKTPFTVPFRLWFIMRLSQRIANQEFYLEAVNAAGDMLAQWLLDGAVPTTGKVDARNGGNTSSGAGAYNINGTGADGILEIQLFPDECWFRAQAVDSNAGRNLGVVRTRNIPDPNDEYYIRIRVRNLGVAPASSTSLILGAVCGQDINEVPVEITGGQGVGVLGQSVAVVLPGGANILVTNIFYNDTVTPLAASGVFTGTARDLGVSGGSTTARFTATVFADQAGTLYIDMSNDNVTWRQAKKAPMVAGDSVELSAVVVTRYYRARVVNGAAAQTAFMLNSNAGRI</sequence>
<reference evidence="1 2" key="1">
    <citation type="submission" date="2018-06" db="EMBL/GenBank/DDBJ databases">
        <title>OYT1 Genome Sequencing.</title>
        <authorList>
            <person name="Kato S."/>
            <person name="Itoh T."/>
            <person name="Ohkuma M."/>
        </authorList>
    </citation>
    <scope>NUCLEOTIDE SEQUENCE [LARGE SCALE GENOMIC DNA]</scope>
    <source>
        <strain evidence="1 2">OYT1</strain>
    </source>
</reference>
<organism evidence="1 2">
    <name type="scientific">Ferriphaselus amnicola</name>
    <dbReference type="NCBI Taxonomy" id="1188319"/>
    <lineage>
        <taxon>Bacteria</taxon>
        <taxon>Pseudomonadati</taxon>
        <taxon>Pseudomonadota</taxon>
        <taxon>Betaproteobacteria</taxon>
        <taxon>Nitrosomonadales</taxon>
        <taxon>Gallionellaceae</taxon>
        <taxon>Ferriphaselus</taxon>
    </lineage>
</organism>
<dbReference type="AlphaFoldDB" id="A0A2Z6GEJ9"/>
<evidence type="ECO:0000313" key="2">
    <source>
        <dbReference type="Proteomes" id="UP000033070"/>
    </source>
</evidence>
<protein>
    <submittedName>
        <fullName evidence="1">Uncharacterized protein</fullName>
    </submittedName>
</protein>
<dbReference type="RefSeq" id="WP_062626758.1">
    <property type="nucleotide sequence ID" value="NZ_AP018738.1"/>
</dbReference>
<dbReference type="Proteomes" id="UP000033070">
    <property type="component" value="Chromosome"/>
</dbReference>
<dbReference type="OrthoDB" id="7232339at2"/>
<dbReference type="EMBL" id="AP018738">
    <property type="protein sequence ID" value="BBE51782.1"/>
    <property type="molecule type" value="Genomic_DNA"/>
</dbReference>
<dbReference type="KEGG" id="fam:OYT1_ch2266"/>
<dbReference type="STRING" id="1188319.OYT1_01591"/>
<evidence type="ECO:0000313" key="1">
    <source>
        <dbReference type="EMBL" id="BBE51782.1"/>
    </source>
</evidence>
<keyword evidence="2" id="KW-1185">Reference proteome</keyword>